<dbReference type="InterPro" id="IPR046346">
    <property type="entry name" value="Aminoacid_DH-like_N_sf"/>
</dbReference>
<dbReference type="GO" id="GO:0005829">
    <property type="term" value="C:cytosol"/>
    <property type="evidence" value="ECO:0007669"/>
    <property type="project" value="TreeGrafter"/>
</dbReference>
<feature type="binding site" evidence="8">
    <location>
        <position position="64"/>
    </location>
    <ligand>
        <name>shikimate</name>
        <dbReference type="ChEBI" id="CHEBI:36208"/>
    </ligand>
</feature>
<feature type="binding site" evidence="8">
    <location>
        <position position="89"/>
    </location>
    <ligand>
        <name>shikimate</name>
        <dbReference type="ChEBI" id="CHEBI:36208"/>
    </ligand>
</feature>
<dbReference type="PANTHER" id="PTHR21089:SF1">
    <property type="entry name" value="BIFUNCTIONAL 3-DEHYDROQUINATE DEHYDRATASE_SHIKIMATE DEHYDROGENASE, CHLOROPLASTIC"/>
    <property type="match status" value="1"/>
</dbReference>
<evidence type="ECO:0000256" key="7">
    <source>
        <dbReference type="ARBA" id="ARBA00049442"/>
    </source>
</evidence>
<dbReference type="GO" id="GO:0009423">
    <property type="term" value="P:chorismate biosynthetic process"/>
    <property type="evidence" value="ECO:0007669"/>
    <property type="project" value="UniProtKB-UniRule"/>
</dbReference>
<accession>A0A5P9NGM8</accession>
<keyword evidence="4 8" id="KW-0521">NADP</keyword>
<evidence type="ECO:0000256" key="6">
    <source>
        <dbReference type="ARBA" id="ARBA00023141"/>
    </source>
</evidence>
<dbReference type="OrthoDB" id="9776868at2"/>
<dbReference type="EMBL" id="CP036422">
    <property type="protein sequence ID" value="QFU74178.1"/>
    <property type="molecule type" value="Genomic_DNA"/>
</dbReference>
<dbReference type="SUPFAM" id="SSF53223">
    <property type="entry name" value="Aminoacid dehydrogenase-like, N-terminal domain"/>
    <property type="match status" value="1"/>
</dbReference>
<evidence type="ECO:0000256" key="1">
    <source>
        <dbReference type="ARBA" id="ARBA00004871"/>
    </source>
</evidence>
<dbReference type="EC" id="1.1.1.25" evidence="2 8"/>
<dbReference type="GO" id="GO:0009073">
    <property type="term" value="P:aromatic amino acid family biosynthetic process"/>
    <property type="evidence" value="ECO:0007669"/>
    <property type="project" value="UniProtKB-KW"/>
</dbReference>
<dbReference type="UniPathway" id="UPA00053">
    <property type="reaction ID" value="UER00087"/>
</dbReference>
<dbReference type="InterPro" id="IPR036291">
    <property type="entry name" value="NAD(P)-bd_dom_sf"/>
</dbReference>
<dbReference type="InterPro" id="IPR041121">
    <property type="entry name" value="SDH_C"/>
</dbReference>
<keyword evidence="6 8" id="KW-0057">Aromatic amino acid biosynthesis</keyword>
<dbReference type="GO" id="GO:0004764">
    <property type="term" value="F:shikimate 3-dehydrogenase (NADP+) activity"/>
    <property type="evidence" value="ECO:0007669"/>
    <property type="project" value="UniProtKB-UniRule"/>
</dbReference>
<dbReference type="AlphaFoldDB" id="A0A5P9NGM8"/>
<organism evidence="12 13">
    <name type="scientific">Halioglobus maricola</name>
    <dbReference type="NCBI Taxonomy" id="2601894"/>
    <lineage>
        <taxon>Bacteria</taxon>
        <taxon>Pseudomonadati</taxon>
        <taxon>Pseudomonadota</taxon>
        <taxon>Gammaproteobacteria</taxon>
        <taxon>Cellvibrionales</taxon>
        <taxon>Halieaceae</taxon>
        <taxon>Halioglobus</taxon>
    </lineage>
</organism>
<dbReference type="FunFam" id="3.40.50.720:FF:000104">
    <property type="entry name" value="Shikimate dehydrogenase (NADP(+))"/>
    <property type="match status" value="1"/>
</dbReference>
<feature type="binding site" evidence="8">
    <location>
        <begin position="154"/>
        <end position="159"/>
    </location>
    <ligand>
        <name>NADP(+)</name>
        <dbReference type="ChEBI" id="CHEBI:58349"/>
    </ligand>
</feature>
<evidence type="ECO:0000259" key="9">
    <source>
        <dbReference type="Pfam" id="PF01488"/>
    </source>
</evidence>
<dbReference type="FunFam" id="3.40.50.10860:FF:000006">
    <property type="entry name" value="Shikimate dehydrogenase (NADP(+))"/>
    <property type="match status" value="1"/>
</dbReference>
<dbReference type="GO" id="GO:0008652">
    <property type="term" value="P:amino acid biosynthetic process"/>
    <property type="evidence" value="ECO:0007669"/>
    <property type="project" value="UniProtKB-KW"/>
</dbReference>
<keyword evidence="3 8" id="KW-0028">Amino-acid biosynthesis</keyword>
<dbReference type="CDD" id="cd01065">
    <property type="entry name" value="NAD_bind_Shikimate_DH"/>
    <property type="match status" value="1"/>
</dbReference>
<dbReference type="SUPFAM" id="SSF51735">
    <property type="entry name" value="NAD(P)-binding Rossmann-fold domains"/>
    <property type="match status" value="1"/>
</dbReference>
<dbReference type="Pfam" id="PF08501">
    <property type="entry name" value="Shikimate_dh_N"/>
    <property type="match status" value="1"/>
</dbReference>
<comment type="similarity">
    <text evidence="8">Belongs to the shikimate dehydrogenase family.</text>
</comment>
<dbReference type="KEGG" id="halc:EY643_00115"/>
<dbReference type="Pfam" id="PF01488">
    <property type="entry name" value="Shikimate_DH"/>
    <property type="match status" value="1"/>
</dbReference>
<evidence type="ECO:0000259" key="10">
    <source>
        <dbReference type="Pfam" id="PF08501"/>
    </source>
</evidence>
<comment type="pathway">
    <text evidence="1 8">Metabolic intermediate biosynthesis; chorismate biosynthesis; chorismate from D-erythrose 4-phosphate and phosphoenolpyruvate: step 4/7.</text>
</comment>
<comment type="subunit">
    <text evidence="8">Homodimer.</text>
</comment>
<dbReference type="NCBIfam" id="TIGR00507">
    <property type="entry name" value="aroE"/>
    <property type="match status" value="1"/>
</dbReference>
<dbReference type="RefSeq" id="WP_152660291.1">
    <property type="nucleotide sequence ID" value="NZ_CP036422.1"/>
</dbReference>
<dbReference type="GO" id="GO:0019632">
    <property type="term" value="P:shikimate metabolic process"/>
    <property type="evidence" value="ECO:0007669"/>
    <property type="project" value="InterPro"/>
</dbReference>
<dbReference type="InterPro" id="IPR013708">
    <property type="entry name" value="Shikimate_DH-bd_N"/>
</dbReference>
<name>A0A5P9NGM8_9GAMM</name>
<feature type="binding site" evidence="8">
    <location>
        <position position="218"/>
    </location>
    <ligand>
        <name>NADP(+)</name>
        <dbReference type="ChEBI" id="CHEBI:58349"/>
    </ligand>
</feature>
<dbReference type="InterPro" id="IPR022893">
    <property type="entry name" value="Shikimate_DH_fam"/>
</dbReference>
<feature type="binding site" evidence="8">
    <location>
        <begin position="17"/>
        <end position="19"/>
    </location>
    <ligand>
        <name>shikimate</name>
        <dbReference type="ChEBI" id="CHEBI:36208"/>
    </ligand>
</feature>
<feature type="domain" description="SDH C-terminal" evidence="11">
    <location>
        <begin position="242"/>
        <end position="268"/>
    </location>
</feature>
<dbReference type="GO" id="GO:0050661">
    <property type="term" value="F:NADP binding"/>
    <property type="evidence" value="ECO:0007669"/>
    <property type="project" value="InterPro"/>
</dbReference>
<protein>
    <recommendedName>
        <fullName evidence="2 8">Shikimate dehydrogenase (NADP(+))</fullName>
        <shortName evidence="8">SDH</shortName>
        <ecNumber evidence="2 8">1.1.1.25</ecNumber>
    </recommendedName>
</protein>
<comment type="function">
    <text evidence="8">Involved in the biosynthesis of the chorismate, which leads to the biosynthesis of aromatic amino acids. Catalyzes the reversible NADPH linked reduction of 3-dehydroshikimate (DHSA) to yield shikimate (SA).</text>
</comment>
<evidence type="ECO:0000256" key="5">
    <source>
        <dbReference type="ARBA" id="ARBA00023002"/>
    </source>
</evidence>
<feature type="domain" description="Shikimate dehydrogenase substrate binding N-terminal" evidence="10">
    <location>
        <begin position="9"/>
        <end position="91"/>
    </location>
</feature>
<feature type="binding site" evidence="8">
    <location>
        <position position="242"/>
    </location>
    <ligand>
        <name>NADP(+)</name>
        <dbReference type="ChEBI" id="CHEBI:58349"/>
    </ligand>
</feature>
<sequence>MPDIDKYAVFGNPIKQSKSPTIHSAFASQCGQSIQYRAVRVEEGDFERAARAFFKEGGHGLNVTVPFKQDAFKLADRLSERARRAGAVNTLTLAEDGTIDGDNTDGIGIVRDMIANLGWMVQGMRVLIIGAGGAVRGVLEPLLRERPKALLIVNRTAARAEQLATEFSDLGPVEGGGYDCIGSRQFDLVINASSAGLAGEVPDLPADLLTEHSCCYDMVYGNDPTPFMRWAAQQAAWAVADGLGMLVEQAAESFYVWRRQRPETQSVITELRVGMEAA</sequence>
<feature type="binding site" evidence="8">
    <location>
        <position position="80"/>
    </location>
    <ligand>
        <name>NADP(+)</name>
        <dbReference type="ChEBI" id="CHEBI:58349"/>
    </ligand>
</feature>
<dbReference type="NCBIfam" id="NF001310">
    <property type="entry name" value="PRK00258.1-2"/>
    <property type="match status" value="1"/>
</dbReference>
<evidence type="ECO:0000259" key="11">
    <source>
        <dbReference type="Pfam" id="PF18317"/>
    </source>
</evidence>
<feature type="active site" description="Proton acceptor" evidence="8">
    <location>
        <position position="68"/>
    </location>
</feature>
<dbReference type="Gene3D" id="3.40.50.10860">
    <property type="entry name" value="Leucine Dehydrogenase, chain A, domain 1"/>
    <property type="match status" value="1"/>
</dbReference>
<dbReference type="Proteomes" id="UP000326287">
    <property type="component" value="Chromosome"/>
</dbReference>
<dbReference type="InterPro" id="IPR011342">
    <property type="entry name" value="Shikimate_DH"/>
</dbReference>
<evidence type="ECO:0000313" key="12">
    <source>
        <dbReference type="EMBL" id="QFU74178.1"/>
    </source>
</evidence>
<reference evidence="12 13" key="1">
    <citation type="submission" date="2019-02" db="EMBL/GenBank/DDBJ databases">
        <authorList>
            <person name="Li S.-H."/>
        </authorList>
    </citation>
    <scope>NUCLEOTIDE SEQUENCE [LARGE SCALE GENOMIC DNA]</scope>
    <source>
        <strain evidence="12 13">IMCC14385</strain>
    </source>
</reference>
<feature type="binding site" evidence="8">
    <location>
        <position position="220"/>
    </location>
    <ligand>
        <name>shikimate</name>
        <dbReference type="ChEBI" id="CHEBI:36208"/>
    </ligand>
</feature>
<evidence type="ECO:0000256" key="2">
    <source>
        <dbReference type="ARBA" id="ARBA00012962"/>
    </source>
</evidence>
<feature type="domain" description="Quinate/shikimate 5-dehydrogenase/glutamyl-tRNA reductase" evidence="9">
    <location>
        <begin position="121"/>
        <end position="169"/>
    </location>
</feature>
<dbReference type="Pfam" id="PF18317">
    <property type="entry name" value="SDH_C"/>
    <property type="match status" value="1"/>
</dbReference>
<dbReference type="InterPro" id="IPR006151">
    <property type="entry name" value="Shikm_DH/Glu-tRNA_Rdtase"/>
</dbReference>
<dbReference type="Gene3D" id="3.40.50.720">
    <property type="entry name" value="NAD(P)-binding Rossmann-like Domain"/>
    <property type="match status" value="1"/>
</dbReference>
<gene>
    <name evidence="8" type="primary">aroE</name>
    <name evidence="12" type="ORF">EY643_00115</name>
</gene>
<proteinExistence type="inferred from homology"/>
<evidence type="ECO:0000256" key="8">
    <source>
        <dbReference type="HAMAP-Rule" id="MF_00222"/>
    </source>
</evidence>
<dbReference type="PANTHER" id="PTHR21089">
    <property type="entry name" value="SHIKIMATE DEHYDROGENASE"/>
    <property type="match status" value="1"/>
</dbReference>
<feature type="binding site" evidence="8">
    <location>
        <position position="105"/>
    </location>
    <ligand>
        <name>shikimate</name>
        <dbReference type="ChEBI" id="CHEBI:36208"/>
    </ligand>
</feature>
<keyword evidence="13" id="KW-1185">Reference proteome</keyword>
<evidence type="ECO:0000256" key="3">
    <source>
        <dbReference type="ARBA" id="ARBA00022605"/>
    </source>
</evidence>
<feature type="binding site" evidence="8">
    <location>
        <position position="249"/>
    </location>
    <ligand>
        <name>shikimate</name>
        <dbReference type="ChEBI" id="CHEBI:36208"/>
    </ligand>
</feature>
<evidence type="ECO:0000256" key="4">
    <source>
        <dbReference type="ARBA" id="ARBA00022857"/>
    </source>
</evidence>
<dbReference type="HAMAP" id="MF_00222">
    <property type="entry name" value="Shikimate_DH_AroE"/>
    <property type="match status" value="1"/>
</dbReference>
<keyword evidence="5 8" id="KW-0560">Oxidoreductase</keyword>
<comment type="catalytic activity">
    <reaction evidence="7 8">
        <text>shikimate + NADP(+) = 3-dehydroshikimate + NADPH + H(+)</text>
        <dbReference type="Rhea" id="RHEA:17737"/>
        <dbReference type="ChEBI" id="CHEBI:15378"/>
        <dbReference type="ChEBI" id="CHEBI:16630"/>
        <dbReference type="ChEBI" id="CHEBI:36208"/>
        <dbReference type="ChEBI" id="CHEBI:57783"/>
        <dbReference type="ChEBI" id="CHEBI:58349"/>
        <dbReference type="EC" id="1.1.1.25"/>
    </reaction>
</comment>
<evidence type="ECO:0000313" key="13">
    <source>
        <dbReference type="Proteomes" id="UP000326287"/>
    </source>
</evidence>
<feature type="binding site" evidence="8">
    <location>
        <begin position="130"/>
        <end position="134"/>
    </location>
    <ligand>
        <name>NADP(+)</name>
        <dbReference type="ChEBI" id="CHEBI:58349"/>
    </ligand>
</feature>